<gene>
    <name evidence="1" type="ORF">PM001_LOCUS29499</name>
</gene>
<evidence type="ECO:0000313" key="2">
    <source>
        <dbReference type="Proteomes" id="UP001162060"/>
    </source>
</evidence>
<accession>A0AAV1VBT0</accession>
<dbReference type="Proteomes" id="UP001162060">
    <property type="component" value="Unassembled WGS sequence"/>
</dbReference>
<sequence>MLEDRDLWDMISGDVNPEHCLTFKDKVTYKRKGEEGFCDHLSGDGRLAASTGASSLVAYNAWTTLVMYFEKKSLANKLFYFVVSCNSHGR</sequence>
<organism evidence="1 2">
    <name type="scientific">Peronospora matthiolae</name>
    <dbReference type="NCBI Taxonomy" id="2874970"/>
    <lineage>
        <taxon>Eukaryota</taxon>
        <taxon>Sar</taxon>
        <taxon>Stramenopiles</taxon>
        <taxon>Oomycota</taxon>
        <taxon>Peronosporomycetes</taxon>
        <taxon>Peronosporales</taxon>
        <taxon>Peronosporaceae</taxon>
        <taxon>Peronospora</taxon>
    </lineage>
</organism>
<reference evidence="1" key="1">
    <citation type="submission" date="2024-01" db="EMBL/GenBank/DDBJ databases">
        <authorList>
            <person name="Webb A."/>
        </authorList>
    </citation>
    <scope>NUCLEOTIDE SEQUENCE</scope>
    <source>
        <strain evidence="1">Pm1</strain>
    </source>
</reference>
<dbReference type="EMBL" id="CAKLBY020000307">
    <property type="protein sequence ID" value="CAK7944349.1"/>
    <property type="molecule type" value="Genomic_DNA"/>
</dbReference>
<protein>
    <submittedName>
        <fullName evidence="1">Uncharacterized protein</fullName>
    </submittedName>
</protein>
<proteinExistence type="predicted"/>
<name>A0AAV1VBT0_9STRA</name>
<dbReference type="AlphaFoldDB" id="A0AAV1VBT0"/>
<evidence type="ECO:0000313" key="1">
    <source>
        <dbReference type="EMBL" id="CAK7944349.1"/>
    </source>
</evidence>
<comment type="caution">
    <text evidence="1">The sequence shown here is derived from an EMBL/GenBank/DDBJ whole genome shotgun (WGS) entry which is preliminary data.</text>
</comment>